<evidence type="ECO:0000313" key="2">
    <source>
        <dbReference type="EMBL" id="CAB1439013.1"/>
    </source>
</evidence>
<evidence type="ECO:0000256" key="1">
    <source>
        <dbReference type="SAM" id="MobiDB-lite"/>
    </source>
</evidence>
<dbReference type="AlphaFoldDB" id="A0A9N7UTM2"/>
<comment type="caution">
    <text evidence="2">The sequence shown here is derived from an EMBL/GenBank/DDBJ whole genome shotgun (WGS) entry which is preliminary data.</text>
</comment>
<reference evidence="2" key="1">
    <citation type="submission" date="2020-03" db="EMBL/GenBank/DDBJ databases">
        <authorList>
            <person name="Weist P."/>
        </authorList>
    </citation>
    <scope>NUCLEOTIDE SEQUENCE</scope>
</reference>
<keyword evidence="3" id="KW-1185">Reference proteome</keyword>
<feature type="region of interest" description="Disordered" evidence="1">
    <location>
        <begin position="60"/>
        <end position="98"/>
    </location>
</feature>
<gene>
    <name evidence="2" type="ORF">PLEPLA_LOCUS26863</name>
</gene>
<sequence>MAWICQIRESIFPPFTSGPLQIQLSMAPSTEIRGGRRETIPADIGREEVSTLDKLPLYRRDTHLPPGQIPAMFSGKFGLGEPPPVKDRSPPPTTGPRERYTALREQPLEPLFHPPDRYRWAIMKMLME</sequence>
<proteinExistence type="predicted"/>
<accession>A0A9N7UTM2</accession>
<name>A0A9N7UTM2_PLEPL</name>
<organism evidence="2 3">
    <name type="scientific">Pleuronectes platessa</name>
    <name type="common">European plaice</name>
    <dbReference type="NCBI Taxonomy" id="8262"/>
    <lineage>
        <taxon>Eukaryota</taxon>
        <taxon>Metazoa</taxon>
        <taxon>Chordata</taxon>
        <taxon>Craniata</taxon>
        <taxon>Vertebrata</taxon>
        <taxon>Euteleostomi</taxon>
        <taxon>Actinopterygii</taxon>
        <taxon>Neopterygii</taxon>
        <taxon>Teleostei</taxon>
        <taxon>Neoteleostei</taxon>
        <taxon>Acanthomorphata</taxon>
        <taxon>Carangaria</taxon>
        <taxon>Pleuronectiformes</taxon>
        <taxon>Pleuronectoidei</taxon>
        <taxon>Pleuronectidae</taxon>
        <taxon>Pleuronectes</taxon>
    </lineage>
</organism>
<dbReference type="Proteomes" id="UP001153269">
    <property type="component" value="Unassembled WGS sequence"/>
</dbReference>
<dbReference type="EMBL" id="CADEAL010002224">
    <property type="protein sequence ID" value="CAB1439013.1"/>
    <property type="molecule type" value="Genomic_DNA"/>
</dbReference>
<evidence type="ECO:0000313" key="3">
    <source>
        <dbReference type="Proteomes" id="UP001153269"/>
    </source>
</evidence>
<protein>
    <submittedName>
        <fullName evidence="2">Uncharacterized protein</fullName>
    </submittedName>
</protein>